<dbReference type="GO" id="GO:0006364">
    <property type="term" value="P:rRNA processing"/>
    <property type="evidence" value="ECO:0007669"/>
    <property type="project" value="UniProtKB-KW"/>
</dbReference>
<comment type="caution">
    <text evidence="9">The sequence shown here is derived from an EMBL/GenBank/DDBJ whole genome shotgun (WGS) entry which is preliminary data.</text>
</comment>
<feature type="region of interest" description="Disordered" evidence="8">
    <location>
        <begin position="1"/>
        <end position="105"/>
    </location>
</feature>
<evidence type="ECO:0000313" key="10">
    <source>
        <dbReference type="Proteomes" id="UP001149813"/>
    </source>
</evidence>
<proteinExistence type="inferred from homology"/>
<evidence type="ECO:0000256" key="6">
    <source>
        <dbReference type="ARBA" id="ARBA00023242"/>
    </source>
</evidence>
<dbReference type="InterPro" id="IPR038664">
    <property type="entry name" value="Gar1/Naf1_Cbf5-bd_sf"/>
</dbReference>
<keyword evidence="7" id="KW-0687">Ribonucleoprotein</keyword>
<feature type="non-terminal residue" evidence="9">
    <location>
        <position position="165"/>
    </location>
</feature>
<feature type="compositionally biased region" description="Polar residues" evidence="8">
    <location>
        <begin position="1"/>
        <end position="33"/>
    </location>
</feature>
<evidence type="ECO:0000256" key="3">
    <source>
        <dbReference type="ARBA" id="ARBA00022552"/>
    </source>
</evidence>
<keyword evidence="10" id="KW-1185">Reference proteome</keyword>
<comment type="subunit">
    <text evidence="7">Component of the small nucleolar ribonucleoprotein particles containing H/ACA-type snoRNAs (H/ACA snoRNPs).</text>
</comment>
<dbReference type="Gene3D" id="2.40.10.230">
    <property type="entry name" value="Probable tRNA pseudouridine synthase domain"/>
    <property type="match status" value="1"/>
</dbReference>
<evidence type="ECO:0000256" key="7">
    <source>
        <dbReference type="RuleBase" id="RU364004"/>
    </source>
</evidence>
<evidence type="ECO:0000256" key="4">
    <source>
        <dbReference type="ARBA" id="ARBA00022553"/>
    </source>
</evidence>
<keyword evidence="2 7" id="KW-0690">Ribosome biogenesis</keyword>
<gene>
    <name evidence="9" type="ORF">LPJ53_005910</name>
</gene>
<comment type="similarity">
    <text evidence="1">Belongs to the NAF1 family.</text>
</comment>
<keyword evidence="4" id="KW-0597">Phosphoprotein</keyword>
<dbReference type="PANTHER" id="PTHR31633:SF1">
    <property type="entry name" value="H_ACA RIBONUCLEOPROTEIN COMPLEX NON-CORE SUBUNIT NAF1"/>
    <property type="match status" value="1"/>
</dbReference>
<dbReference type="AlphaFoldDB" id="A0A9W7XUM3"/>
<dbReference type="GO" id="GO:0003723">
    <property type="term" value="F:RNA binding"/>
    <property type="evidence" value="ECO:0007669"/>
    <property type="project" value="UniProtKB-KW"/>
</dbReference>
<evidence type="ECO:0000256" key="1">
    <source>
        <dbReference type="ARBA" id="ARBA00009801"/>
    </source>
</evidence>
<dbReference type="PANTHER" id="PTHR31633">
    <property type="entry name" value="H/ACA RIBONUCLEOPROTEIN COMPLEX NON-CORE SUBUNIT NAF1"/>
    <property type="match status" value="1"/>
</dbReference>
<dbReference type="EMBL" id="JANBOJ010000430">
    <property type="protein sequence ID" value="KAJ1719302.1"/>
    <property type="molecule type" value="Genomic_DNA"/>
</dbReference>
<evidence type="ECO:0000256" key="5">
    <source>
        <dbReference type="ARBA" id="ARBA00022884"/>
    </source>
</evidence>
<dbReference type="GO" id="GO:0000493">
    <property type="term" value="P:box H/ACA snoRNP assembly"/>
    <property type="evidence" value="ECO:0007669"/>
    <property type="project" value="InterPro"/>
</dbReference>
<keyword evidence="6 7" id="KW-0539">Nucleus</keyword>
<dbReference type="GO" id="GO:0005730">
    <property type="term" value="C:nucleolus"/>
    <property type="evidence" value="ECO:0007669"/>
    <property type="project" value="UniProtKB-SubCell"/>
</dbReference>
<comment type="similarity">
    <text evidence="7">Belongs to the GAR1 family.</text>
</comment>
<feature type="compositionally biased region" description="Acidic residues" evidence="8">
    <location>
        <begin position="35"/>
        <end position="45"/>
    </location>
</feature>
<sequence length="165" mass="17172">MEANSPTNTAVTDTSPALHSGVSNDDSAMQHSTVEAEDISADDESSSSSSSDSDSDSEPDHDDMAFNASDYSDDEPMTEGAPTTRNEVLNPPPAQPPLTQLPPTTALRPLGLVHAHVDSSLTIRASTAGVHRVLDADTLVALADGRVVGVISDVFGPVTQPMYSV</sequence>
<accession>A0A9W7XUM3</accession>
<protein>
    <recommendedName>
        <fullName evidence="7">H/ACA ribonucleoprotein complex subunit</fullName>
    </recommendedName>
</protein>
<reference evidence="9" key="1">
    <citation type="submission" date="2022-07" db="EMBL/GenBank/DDBJ databases">
        <title>Phylogenomic reconstructions and comparative analyses of Kickxellomycotina fungi.</title>
        <authorList>
            <person name="Reynolds N.K."/>
            <person name="Stajich J.E."/>
            <person name="Barry K."/>
            <person name="Grigoriev I.V."/>
            <person name="Crous P."/>
            <person name="Smith M.E."/>
        </authorList>
    </citation>
    <scope>NUCLEOTIDE SEQUENCE</scope>
    <source>
        <strain evidence="9">NBRC 32514</strain>
    </source>
</reference>
<comment type="function">
    <text evidence="7">Required for ribosome biogenesis. Part of a complex which catalyzes pseudouridylation of rRNA. This involves the isomerization of uridine such that the ribose is subsequently attached to C5, instead of the normal N1. Pseudouridine ("psi") residues may serve to stabilize the conformation of rRNAs.</text>
</comment>
<dbReference type="GO" id="GO:0001522">
    <property type="term" value="P:pseudouridine synthesis"/>
    <property type="evidence" value="ECO:0007669"/>
    <property type="project" value="InterPro"/>
</dbReference>
<dbReference type="InterPro" id="IPR009000">
    <property type="entry name" value="Transl_B-barrel_sf"/>
</dbReference>
<dbReference type="Pfam" id="PF04410">
    <property type="entry name" value="Gar1"/>
    <property type="match status" value="1"/>
</dbReference>
<name>A0A9W7XUM3_9FUNG</name>
<dbReference type="OrthoDB" id="21550at2759"/>
<dbReference type="GO" id="GO:0005732">
    <property type="term" value="C:sno(s)RNA-containing ribonucleoprotein complex"/>
    <property type="evidence" value="ECO:0007669"/>
    <property type="project" value="InterPro"/>
</dbReference>
<dbReference type="SUPFAM" id="SSF50447">
    <property type="entry name" value="Translation proteins"/>
    <property type="match status" value="1"/>
</dbReference>
<dbReference type="InterPro" id="IPR007504">
    <property type="entry name" value="H/ACA_rnp_Gar1/Naf1"/>
</dbReference>
<evidence type="ECO:0000256" key="2">
    <source>
        <dbReference type="ARBA" id="ARBA00022517"/>
    </source>
</evidence>
<keyword evidence="5 7" id="KW-0694">RNA-binding</keyword>
<dbReference type="Proteomes" id="UP001149813">
    <property type="component" value="Unassembled WGS sequence"/>
</dbReference>
<organism evidence="9 10">
    <name type="scientific">Coemansia erecta</name>
    <dbReference type="NCBI Taxonomy" id="147472"/>
    <lineage>
        <taxon>Eukaryota</taxon>
        <taxon>Fungi</taxon>
        <taxon>Fungi incertae sedis</taxon>
        <taxon>Zoopagomycota</taxon>
        <taxon>Kickxellomycotina</taxon>
        <taxon>Kickxellomycetes</taxon>
        <taxon>Kickxellales</taxon>
        <taxon>Kickxellaceae</taxon>
        <taxon>Coemansia</taxon>
    </lineage>
</organism>
<evidence type="ECO:0000256" key="8">
    <source>
        <dbReference type="SAM" id="MobiDB-lite"/>
    </source>
</evidence>
<comment type="subcellular location">
    <subcellularLocation>
        <location evidence="7">Nucleus</location>
        <location evidence="7">Nucleolus</location>
    </subcellularLocation>
</comment>
<feature type="compositionally biased region" description="Pro residues" evidence="8">
    <location>
        <begin position="90"/>
        <end position="100"/>
    </location>
</feature>
<dbReference type="InterPro" id="IPR040309">
    <property type="entry name" value="Naf1"/>
</dbReference>
<evidence type="ECO:0000313" key="9">
    <source>
        <dbReference type="EMBL" id="KAJ1719302.1"/>
    </source>
</evidence>
<keyword evidence="3 7" id="KW-0698">rRNA processing</keyword>